<keyword evidence="7" id="KW-1185">Reference proteome</keyword>
<dbReference type="Pfam" id="PF01520">
    <property type="entry name" value="Amidase_3"/>
    <property type="match status" value="1"/>
</dbReference>
<evidence type="ECO:0000313" key="7">
    <source>
        <dbReference type="Proteomes" id="UP000318733"/>
    </source>
</evidence>
<feature type="chain" id="PRO_5021814534" description="N-acetylmuramoyl-L-alanine amidase" evidence="4">
    <location>
        <begin position="29"/>
        <end position="282"/>
    </location>
</feature>
<comment type="caution">
    <text evidence="6">The sequence shown here is derived from an EMBL/GenBank/DDBJ whole genome shotgun (WGS) entry which is preliminary data.</text>
</comment>
<keyword evidence="4" id="KW-0732">Signal</keyword>
<protein>
    <recommendedName>
        <fullName evidence="2">N-acetylmuramoyl-L-alanine amidase</fullName>
        <ecNumber evidence="2">3.5.1.28</ecNumber>
    </recommendedName>
</protein>
<dbReference type="EC" id="3.5.1.28" evidence="2"/>
<dbReference type="Proteomes" id="UP000318733">
    <property type="component" value="Unassembled WGS sequence"/>
</dbReference>
<dbReference type="InterPro" id="IPR050695">
    <property type="entry name" value="N-acetylmuramoyl_amidase_3"/>
</dbReference>
<dbReference type="InterPro" id="IPR002508">
    <property type="entry name" value="MurNAc-LAA_cat"/>
</dbReference>
<dbReference type="PANTHER" id="PTHR30404">
    <property type="entry name" value="N-ACETYLMURAMOYL-L-ALANINE AMIDASE"/>
    <property type="match status" value="1"/>
</dbReference>
<feature type="signal peptide" evidence="4">
    <location>
        <begin position="1"/>
        <end position="28"/>
    </location>
</feature>
<reference evidence="6 7" key="1">
    <citation type="submission" date="2019-07" db="EMBL/GenBank/DDBJ databases">
        <authorList>
            <person name="Huq M.A."/>
        </authorList>
    </citation>
    <scope>NUCLEOTIDE SEQUENCE [LARGE SCALE GENOMIC DNA]</scope>
    <source>
        <strain evidence="6 7">MAH-19</strain>
    </source>
</reference>
<dbReference type="Gene3D" id="3.40.630.40">
    <property type="entry name" value="Zn-dependent exopeptidases"/>
    <property type="match status" value="1"/>
</dbReference>
<sequence length="282" mass="31811">MNKTFTRLQLLTLNSVLLALIFALSSFTNPRDSSKNSDTLGEGLFRFKTVVIDAGHGGKDPGTHGLHSNEKTVALSIARKLRAAIEDQMPGIKTVMTRTDDTFIPLDRRSAIANEHNGNLFISIHCNSSPEGTGHNDHKQKGTMMLVYGFHRVKEQLEAIRENASIMIEKDYKTKYKSYDEDDPVNRILLNAYMQKYRKQSIFFGDLLNDEFKRQNRQTIGVKEQGILVLAHSAMPAVMIETGFINNPSDEDYLTSEDGQNEIVQVIVSALKDYKRKTTVQQ</sequence>
<evidence type="ECO:0000256" key="3">
    <source>
        <dbReference type="ARBA" id="ARBA00022801"/>
    </source>
</evidence>
<dbReference type="GO" id="GO:0030288">
    <property type="term" value="C:outer membrane-bounded periplasmic space"/>
    <property type="evidence" value="ECO:0007669"/>
    <property type="project" value="TreeGrafter"/>
</dbReference>
<gene>
    <name evidence="6" type="ORF">FO440_03570</name>
</gene>
<organism evidence="6 7">
    <name type="scientific">Mucilaginibacter corticis</name>
    <dbReference type="NCBI Taxonomy" id="2597670"/>
    <lineage>
        <taxon>Bacteria</taxon>
        <taxon>Pseudomonadati</taxon>
        <taxon>Bacteroidota</taxon>
        <taxon>Sphingobacteriia</taxon>
        <taxon>Sphingobacteriales</taxon>
        <taxon>Sphingobacteriaceae</taxon>
        <taxon>Mucilaginibacter</taxon>
    </lineage>
</organism>
<evidence type="ECO:0000259" key="5">
    <source>
        <dbReference type="SMART" id="SM00646"/>
    </source>
</evidence>
<evidence type="ECO:0000256" key="2">
    <source>
        <dbReference type="ARBA" id="ARBA00011901"/>
    </source>
</evidence>
<accession>A0A556MTM6</accession>
<evidence type="ECO:0000313" key="6">
    <source>
        <dbReference type="EMBL" id="TSJ43284.1"/>
    </source>
</evidence>
<proteinExistence type="predicted"/>
<dbReference type="GO" id="GO:0009253">
    <property type="term" value="P:peptidoglycan catabolic process"/>
    <property type="evidence" value="ECO:0007669"/>
    <property type="project" value="InterPro"/>
</dbReference>
<name>A0A556MTM6_9SPHI</name>
<dbReference type="SUPFAM" id="SSF53187">
    <property type="entry name" value="Zn-dependent exopeptidases"/>
    <property type="match status" value="1"/>
</dbReference>
<evidence type="ECO:0000256" key="4">
    <source>
        <dbReference type="SAM" id="SignalP"/>
    </source>
</evidence>
<evidence type="ECO:0000256" key="1">
    <source>
        <dbReference type="ARBA" id="ARBA00001561"/>
    </source>
</evidence>
<dbReference type="OrthoDB" id="9806267at2"/>
<dbReference type="CDD" id="cd02696">
    <property type="entry name" value="MurNAc-LAA"/>
    <property type="match status" value="1"/>
</dbReference>
<dbReference type="RefSeq" id="WP_144246849.1">
    <property type="nucleotide sequence ID" value="NZ_VLPK01000001.1"/>
</dbReference>
<comment type="catalytic activity">
    <reaction evidence="1">
        <text>Hydrolyzes the link between N-acetylmuramoyl residues and L-amino acid residues in certain cell-wall glycopeptides.</text>
        <dbReference type="EC" id="3.5.1.28"/>
    </reaction>
</comment>
<dbReference type="SMART" id="SM00646">
    <property type="entry name" value="Ami_3"/>
    <property type="match status" value="1"/>
</dbReference>
<keyword evidence="3" id="KW-0378">Hydrolase</keyword>
<feature type="domain" description="MurNAc-LAA" evidence="5">
    <location>
        <begin position="110"/>
        <end position="272"/>
    </location>
</feature>
<dbReference type="AlphaFoldDB" id="A0A556MTM6"/>
<dbReference type="GO" id="GO:0008745">
    <property type="term" value="F:N-acetylmuramoyl-L-alanine amidase activity"/>
    <property type="evidence" value="ECO:0007669"/>
    <property type="project" value="UniProtKB-EC"/>
</dbReference>
<dbReference type="PANTHER" id="PTHR30404:SF0">
    <property type="entry name" value="N-ACETYLMURAMOYL-L-ALANINE AMIDASE AMIC"/>
    <property type="match status" value="1"/>
</dbReference>
<dbReference type="EMBL" id="VLPK01000001">
    <property type="protein sequence ID" value="TSJ43284.1"/>
    <property type="molecule type" value="Genomic_DNA"/>
</dbReference>